<sequence>MSDPITPEELMRLRDNCLQQLRDDELYQLRNDAKLRAVNNTQSFDEFKDIVDAAHLQPISKQDKANASTKNRLWNSAVRE</sequence>
<feature type="compositionally biased region" description="Polar residues" evidence="1">
    <location>
        <begin position="65"/>
        <end position="74"/>
    </location>
</feature>
<evidence type="ECO:0000259" key="2">
    <source>
        <dbReference type="Pfam" id="PF15867"/>
    </source>
</evidence>
<organism evidence="4">
    <name type="scientific">Drosophila grimshawi</name>
    <name type="common">Hawaiian fruit fly</name>
    <name type="synonym">Idiomyia grimshawi</name>
    <dbReference type="NCBI Taxonomy" id="7222"/>
    <lineage>
        <taxon>Eukaryota</taxon>
        <taxon>Metazoa</taxon>
        <taxon>Ecdysozoa</taxon>
        <taxon>Arthropoda</taxon>
        <taxon>Hexapoda</taxon>
        <taxon>Insecta</taxon>
        <taxon>Pterygota</taxon>
        <taxon>Neoptera</taxon>
        <taxon>Endopterygota</taxon>
        <taxon>Diptera</taxon>
        <taxon>Brachycera</taxon>
        <taxon>Muscomorpha</taxon>
        <taxon>Ephydroidea</taxon>
        <taxon>Drosophilidae</taxon>
        <taxon>Drosophila</taxon>
        <taxon>Hawaiian Drosophila</taxon>
    </lineage>
</organism>
<dbReference type="HOGENOM" id="CLU_2640545_0_0_1"/>
<proteinExistence type="predicted"/>
<dbReference type="PANTHER" id="PTHR28572:SF1">
    <property type="entry name" value="COILED-COIL DOMAIN-CONTAINING PROTEIN 103"/>
    <property type="match status" value="1"/>
</dbReference>
<gene>
    <name evidence="3" type="primary">Dgri\GH22863</name>
    <name evidence="3" type="ORF">Dgri_GH22863</name>
</gene>
<dbReference type="eggNOG" id="ENOG502RY3P">
    <property type="taxonomic scope" value="Eukaryota"/>
</dbReference>
<keyword evidence="4" id="KW-1185">Reference proteome</keyword>
<dbReference type="InParanoid" id="B4JVW0"/>
<evidence type="ECO:0000256" key="1">
    <source>
        <dbReference type="SAM" id="MobiDB-lite"/>
    </source>
</evidence>
<dbReference type="KEGG" id="dgr:6568967"/>
<evidence type="ECO:0000313" key="4">
    <source>
        <dbReference type="Proteomes" id="UP000001070"/>
    </source>
</evidence>
<dbReference type="EMBL" id="CH916375">
    <property type="protein sequence ID" value="EDV98098.1"/>
    <property type="molecule type" value="Genomic_DNA"/>
</dbReference>
<dbReference type="STRING" id="7222.B4JVW0"/>
<dbReference type="Pfam" id="PF15867">
    <property type="entry name" value="Dynein_attach_N"/>
    <property type="match status" value="1"/>
</dbReference>
<dbReference type="PANTHER" id="PTHR28572">
    <property type="entry name" value="COILED-COIL DOMAIN-CONTAINING PROTEIN 103"/>
    <property type="match status" value="1"/>
</dbReference>
<protein>
    <submittedName>
        <fullName evidence="3">GH22863</fullName>
    </submittedName>
</protein>
<dbReference type="OMA" id="MDNWKIT"/>
<dbReference type="OrthoDB" id="447931at2759"/>
<dbReference type="GO" id="GO:0036157">
    <property type="term" value="C:outer dynein arm"/>
    <property type="evidence" value="ECO:0007669"/>
    <property type="project" value="InterPro"/>
</dbReference>
<reference evidence="3 4" key="1">
    <citation type="journal article" date="2007" name="Nature">
        <title>Evolution of genes and genomes on the Drosophila phylogeny.</title>
        <authorList>
            <consortium name="Drosophila 12 Genomes Consortium"/>
            <person name="Clark A.G."/>
            <person name="Eisen M.B."/>
            <person name="Smith D.R."/>
            <person name="Bergman C.M."/>
            <person name="Oliver B."/>
            <person name="Markow T.A."/>
            <person name="Kaufman T.C."/>
            <person name="Kellis M."/>
            <person name="Gelbart W."/>
            <person name="Iyer V.N."/>
            <person name="Pollard D.A."/>
            <person name="Sackton T.B."/>
            <person name="Larracuente A.M."/>
            <person name="Singh N.D."/>
            <person name="Abad J.P."/>
            <person name="Abt D.N."/>
            <person name="Adryan B."/>
            <person name="Aguade M."/>
            <person name="Akashi H."/>
            <person name="Anderson W.W."/>
            <person name="Aquadro C.F."/>
            <person name="Ardell D.H."/>
            <person name="Arguello R."/>
            <person name="Artieri C.G."/>
            <person name="Barbash D.A."/>
            <person name="Barker D."/>
            <person name="Barsanti P."/>
            <person name="Batterham P."/>
            <person name="Batzoglou S."/>
            <person name="Begun D."/>
            <person name="Bhutkar A."/>
            <person name="Blanco E."/>
            <person name="Bosak S.A."/>
            <person name="Bradley R.K."/>
            <person name="Brand A.D."/>
            <person name="Brent M.R."/>
            <person name="Brooks A.N."/>
            <person name="Brown R.H."/>
            <person name="Butlin R.K."/>
            <person name="Caggese C."/>
            <person name="Calvi B.R."/>
            <person name="Bernardo de Carvalho A."/>
            <person name="Caspi A."/>
            <person name="Castrezana S."/>
            <person name="Celniker S.E."/>
            <person name="Chang J.L."/>
            <person name="Chapple C."/>
            <person name="Chatterji S."/>
            <person name="Chinwalla A."/>
            <person name="Civetta A."/>
            <person name="Clifton S.W."/>
            <person name="Comeron J.M."/>
            <person name="Costello J.C."/>
            <person name="Coyne J.A."/>
            <person name="Daub J."/>
            <person name="David R.G."/>
            <person name="Delcher A.L."/>
            <person name="Delehaunty K."/>
            <person name="Do C.B."/>
            <person name="Ebling H."/>
            <person name="Edwards K."/>
            <person name="Eickbush T."/>
            <person name="Evans J.D."/>
            <person name="Filipski A."/>
            <person name="Findeiss S."/>
            <person name="Freyhult E."/>
            <person name="Fulton L."/>
            <person name="Fulton R."/>
            <person name="Garcia A.C."/>
            <person name="Gardiner A."/>
            <person name="Garfield D.A."/>
            <person name="Garvin B.E."/>
            <person name="Gibson G."/>
            <person name="Gilbert D."/>
            <person name="Gnerre S."/>
            <person name="Godfrey J."/>
            <person name="Good R."/>
            <person name="Gotea V."/>
            <person name="Gravely B."/>
            <person name="Greenberg A.J."/>
            <person name="Griffiths-Jones S."/>
            <person name="Gross S."/>
            <person name="Guigo R."/>
            <person name="Gustafson E.A."/>
            <person name="Haerty W."/>
            <person name="Hahn M.W."/>
            <person name="Halligan D.L."/>
            <person name="Halpern A.L."/>
            <person name="Halter G.M."/>
            <person name="Han M.V."/>
            <person name="Heger A."/>
            <person name="Hillier L."/>
            <person name="Hinrichs A.S."/>
            <person name="Holmes I."/>
            <person name="Hoskins R.A."/>
            <person name="Hubisz M.J."/>
            <person name="Hultmark D."/>
            <person name="Huntley M.A."/>
            <person name="Jaffe D.B."/>
            <person name="Jagadeeshan S."/>
            <person name="Jeck W.R."/>
            <person name="Johnson J."/>
            <person name="Jones C.D."/>
            <person name="Jordan W.C."/>
            <person name="Karpen G.H."/>
            <person name="Kataoka E."/>
            <person name="Keightley P.D."/>
            <person name="Kheradpour P."/>
            <person name="Kirkness E.F."/>
            <person name="Koerich L.B."/>
            <person name="Kristiansen K."/>
            <person name="Kudrna D."/>
            <person name="Kulathinal R.J."/>
            <person name="Kumar S."/>
            <person name="Kwok R."/>
            <person name="Lander E."/>
            <person name="Langley C.H."/>
            <person name="Lapoint R."/>
            <person name="Lazzaro B.P."/>
            <person name="Lee S.J."/>
            <person name="Levesque L."/>
            <person name="Li R."/>
            <person name="Lin C.F."/>
            <person name="Lin M.F."/>
            <person name="Lindblad-Toh K."/>
            <person name="Llopart A."/>
            <person name="Long M."/>
            <person name="Low L."/>
            <person name="Lozovsky E."/>
            <person name="Lu J."/>
            <person name="Luo M."/>
            <person name="Machado C.A."/>
            <person name="Makalowski W."/>
            <person name="Marzo M."/>
            <person name="Matsuda M."/>
            <person name="Matzkin L."/>
            <person name="McAllister B."/>
            <person name="McBride C.S."/>
            <person name="McKernan B."/>
            <person name="McKernan K."/>
            <person name="Mendez-Lago M."/>
            <person name="Minx P."/>
            <person name="Mollenhauer M.U."/>
            <person name="Montooth K."/>
            <person name="Mount S.M."/>
            <person name="Mu X."/>
            <person name="Myers E."/>
            <person name="Negre B."/>
            <person name="Newfeld S."/>
            <person name="Nielsen R."/>
            <person name="Noor M.A."/>
            <person name="O'Grady P."/>
            <person name="Pachter L."/>
            <person name="Papaceit M."/>
            <person name="Parisi M.J."/>
            <person name="Parisi M."/>
            <person name="Parts L."/>
            <person name="Pedersen J.S."/>
            <person name="Pesole G."/>
            <person name="Phillippy A.M."/>
            <person name="Ponting C.P."/>
            <person name="Pop M."/>
            <person name="Porcelli D."/>
            <person name="Powell J.R."/>
            <person name="Prohaska S."/>
            <person name="Pruitt K."/>
            <person name="Puig M."/>
            <person name="Quesneville H."/>
            <person name="Ram K.R."/>
            <person name="Rand D."/>
            <person name="Rasmussen M.D."/>
            <person name="Reed L.K."/>
            <person name="Reenan R."/>
            <person name="Reily A."/>
            <person name="Remington K.A."/>
            <person name="Rieger T.T."/>
            <person name="Ritchie M.G."/>
            <person name="Robin C."/>
            <person name="Rogers Y.H."/>
            <person name="Rohde C."/>
            <person name="Rozas J."/>
            <person name="Rubenfield M.J."/>
            <person name="Ruiz A."/>
            <person name="Russo S."/>
            <person name="Salzberg S.L."/>
            <person name="Sanchez-Gracia A."/>
            <person name="Saranga D.J."/>
            <person name="Sato H."/>
            <person name="Schaeffer S.W."/>
            <person name="Schatz M.C."/>
            <person name="Schlenke T."/>
            <person name="Schwartz R."/>
            <person name="Segarra C."/>
            <person name="Singh R.S."/>
            <person name="Sirot L."/>
            <person name="Sirota M."/>
            <person name="Sisneros N.B."/>
            <person name="Smith C.D."/>
            <person name="Smith T.F."/>
            <person name="Spieth J."/>
            <person name="Stage D.E."/>
            <person name="Stark A."/>
            <person name="Stephan W."/>
            <person name="Strausberg R.L."/>
            <person name="Strempel S."/>
            <person name="Sturgill D."/>
            <person name="Sutton G."/>
            <person name="Sutton G.G."/>
            <person name="Tao W."/>
            <person name="Teichmann S."/>
            <person name="Tobari Y.N."/>
            <person name="Tomimura Y."/>
            <person name="Tsolas J.M."/>
            <person name="Valente V.L."/>
            <person name="Venter E."/>
            <person name="Venter J.C."/>
            <person name="Vicario S."/>
            <person name="Vieira F.G."/>
            <person name="Vilella A.J."/>
            <person name="Villasante A."/>
            <person name="Walenz B."/>
            <person name="Wang J."/>
            <person name="Wasserman M."/>
            <person name="Watts T."/>
            <person name="Wilson D."/>
            <person name="Wilson R.K."/>
            <person name="Wing R.A."/>
            <person name="Wolfner M.F."/>
            <person name="Wong A."/>
            <person name="Wong G.K."/>
            <person name="Wu C.I."/>
            <person name="Wu G."/>
            <person name="Yamamoto D."/>
            <person name="Yang H.P."/>
            <person name="Yang S.P."/>
            <person name="Yorke J.A."/>
            <person name="Yoshida K."/>
            <person name="Zdobnov E."/>
            <person name="Zhang P."/>
            <person name="Zhang Y."/>
            <person name="Zimin A.V."/>
            <person name="Baldwin J."/>
            <person name="Abdouelleil A."/>
            <person name="Abdulkadir J."/>
            <person name="Abebe A."/>
            <person name="Abera B."/>
            <person name="Abreu J."/>
            <person name="Acer S.C."/>
            <person name="Aftuck L."/>
            <person name="Alexander A."/>
            <person name="An P."/>
            <person name="Anderson E."/>
            <person name="Anderson S."/>
            <person name="Arachi H."/>
            <person name="Azer M."/>
            <person name="Bachantsang P."/>
            <person name="Barry A."/>
            <person name="Bayul T."/>
            <person name="Berlin A."/>
            <person name="Bessette D."/>
            <person name="Bloom T."/>
            <person name="Blye J."/>
            <person name="Boguslavskiy L."/>
            <person name="Bonnet C."/>
            <person name="Boukhgalter B."/>
            <person name="Bourzgui I."/>
            <person name="Brown A."/>
            <person name="Cahill P."/>
            <person name="Channer S."/>
            <person name="Cheshatsang Y."/>
            <person name="Chuda L."/>
            <person name="Citroen M."/>
            <person name="Collymore A."/>
            <person name="Cooke P."/>
            <person name="Costello M."/>
            <person name="D'Aco K."/>
            <person name="Daza R."/>
            <person name="De Haan G."/>
            <person name="DeGray S."/>
            <person name="DeMaso C."/>
            <person name="Dhargay N."/>
            <person name="Dooley K."/>
            <person name="Dooley E."/>
            <person name="Doricent M."/>
            <person name="Dorje P."/>
            <person name="Dorjee K."/>
            <person name="Dupes A."/>
            <person name="Elong R."/>
            <person name="Falk J."/>
            <person name="Farina A."/>
            <person name="Faro S."/>
            <person name="Ferguson D."/>
            <person name="Fisher S."/>
            <person name="Foley C.D."/>
            <person name="Franke A."/>
            <person name="Friedrich D."/>
            <person name="Gadbois L."/>
            <person name="Gearin G."/>
            <person name="Gearin C.R."/>
            <person name="Giannoukos G."/>
            <person name="Goode T."/>
            <person name="Graham J."/>
            <person name="Grandbois E."/>
            <person name="Grewal S."/>
            <person name="Gyaltsen K."/>
            <person name="Hafez N."/>
            <person name="Hagos B."/>
            <person name="Hall J."/>
            <person name="Henson C."/>
            <person name="Hollinger A."/>
            <person name="Honan T."/>
            <person name="Huard M.D."/>
            <person name="Hughes L."/>
            <person name="Hurhula B."/>
            <person name="Husby M.E."/>
            <person name="Kamat A."/>
            <person name="Kanga B."/>
            <person name="Kashin S."/>
            <person name="Khazanovich D."/>
            <person name="Kisner P."/>
            <person name="Lance K."/>
            <person name="Lara M."/>
            <person name="Lee W."/>
            <person name="Lennon N."/>
            <person name="Letendre F."/>
            <person name="LeVine R."/>
            <person name="Lipovsky A."/>
            <person name="Liu X."/>
            <person name="Liu J."/>
            <person name="Liu S."/>
            <person name="Lokyitsang T."/>
            <person name="Lokyitsang Y."/>
            <person name="Lubonja R."/>
            <person name="Lui A."/>
            <person name="MacDonald P."/>
            <person name="Magnisalis V."/>
            <person name="Maru K."/>
            <person name="Matthews C."/>
            <person name="McCusker W."/>
            <person name="McDonough S."/>
            <person name="Mehta T."/>
            <person name="Meldrim J."/>
            <person name="Meneus L."/>
            <person name="Mihai O."/>
            <person name="Mihalev A."/>
            <person name="Mihova T."/>
            <person name="Mittelman R."/>
            <person name="Mlenga V."/>
            <person name="Montmayeur A."/>
            <person name="Mulrain L."/>
            <person name="Navidi A."/>
            <person name="Naylor J."/>
            <person name="Negash T."/>
            <person name="Nguyen T."/>
            <person name="Nguyen N."/>
            <person name="Nicol R."/>
            <person name="Norbu C."/>
            <person name="Norbu N."/>
            <person name="Novod N."/>
            <person name="O'Neill B."/>
            <person name="Osman S."/>
            <person name="Markiewicz E."/>
            <person name="Oyono O.L."/>
            <person name="Patti C."/>
            <person name="Phunkhang P."/>
            <person name="Pierre F."/>
            <person name="Priest M."/>
            <person name="Raghuraman S."/>
            <person name="Rege F."/>
            <person name="Reyes R."/>
            <person name="Rise C."/>
            <person name="Rogov P."/>
            <person name="Ross K."/>
            <person name="Ryan E."/>
            <person name="Settipalli S."/>
            <person name="Shea T."/>
            <person name="Sherpa N."/>
            <person name="Shi L."/>
            <person name="Shih D."/>
            <person name="Sparrow T."/>
            <person name="Spaulding J."/>
            <person name="Stalker J."/>
            <person name="Stange-Thomann N."/>
            <person name="Stavropoulos S."/>
            <person name="Stone C."/>
            <person name="Strader C."/>
            <person name="Tesfaye S."/>
            <person name="Thomson T."/>
            <person name="Thoulutsang Y."/>
            <person name="Thoulutsang D."/>
            <person name="Topham K."/>
            <person name="Topping I."/>
            <person name="Tsamla T."/>
            <person name="Vassiliev H."/>
            <person name="Vo A."/>
            <person name="Wangchuk T."/>
            <person name="Wangdi T."/>
            <person name="Weiand M."/>
            <person name="Wilkinson J."/>
            <person name="Wilson A."/>
            <person name="Yadav S."/>
            <person name="Young G."/>
            <person name="Yu Q."/>
            <person name="Zembek L."/>
            <person name="Zhong D."/>
            <person name="Zimmer A."/>
            <person name="Zwirko Z."/>
            <person name="Jaffe D.B."/>
            <person name="Alvarez P."/>
            <person name="Brockman W."/>
            <person name="Butler J."/>
            <person name="Chin C."/>
            <person name="Gnerre S."/>
            <person name="Grabherr M."/>
            <person name="Kleber M."/>
            <person name="Mauceli E."/>
            <person name="MacCallum I."/>
        </authorList>
    </citation>
    <scope>NUCLEOTIDE SEQUENCE [LARGE SCALE GENOMIC DNA]</scope>
    <source>
        <strain evidence="4">Tucson 15287-2541.00</strain>
    </source>
</reference>
<dbReference type="GO" id="GO:0036159">
    <property type="term" value="P:inner dynein arm assembly"/>
    <property type="evidence" value="ECO:0007669"/>
    <property type="project" value="TreeGrafter"/>
</dbReference>
<feature type="domain" description="Dynein attachment factor N-terminal" evidence="2">
    <location>
        <begin position="11"/>
        <end position="75"/>
    </location>
</feature>
<dbReference type="InterPro" id="IPR042422">
    <property type="entry name" value="CC103"/>
</dbReference>
<dbReference type="PhylomeDB" id="B4JVW0"/>
<dbReference type="Proteomes" id="UP000001070">
    <property type="component" value="Unassembled WGS sequence"/>
</dbReference>
<name>B4JVW0_DROGR</name>
<evidence type="ECO:0000313" key="3">
    <source>
        <dbReference type="EMBL" id="EDV98098.1"/>
    </source>
</evidence>
<feature type="region of interest" description="Disordered" evidence="1">
    <location>
        <begin position="60"/>
        <end position="80"/>
    </location>
</feature>
<dbReference type="InterPro" id="IPR031733">
    <property type="entry name" value="Dynein_attach_N"/>
</dbReference>
<dbReference type="GO" id="GO:0007368">
    <property type="term" value="P:determination of left/right symmetry"/>
    <property type="evidence" value="ECO:0007669"/>
    <property type="project" value="TreeGrafter"/>
</dbReference>
<dbReference type="AlphaFoldDB" id="B4JVW0"/>
<dbReference type="GO" id="GO:0003351">
    <property type="term" value="P:epithelial cilium movement involved in extracellular fluid movement"/>
    <property type="evidence" value="ECO:0007669"/>
    <property type="project" value="TreeGrafter"/>
</dbReference>
<accession>B4JVW0</accession>
<dbReference type="GO" id="GO:0005576">
    <property type="term" value="C:extracellular region"/>
    <property type="evidence" value="ECO:0007669"/>
    <property type="project" value="GOC"/>
</dbReference>